<sequence>MVIFEQLNVSLKNMQIYWSNVGWWMQYNVTKIICQFDGDRHGAKTIRQKLENPKASTKLTKQVLLRTLRAYSMAWVELTTPKLTSVEENGAEDACDHIDIFQFEYV</sequence>
<organism evidence="1 2">
    <name type="scientific">Romanomermis culicivorax</name>
    <name type="common">Nematode worm</name>
    <dbReference type="NCBI Taxonomy" id="13658"/>
    <lineage>
        <taxon>Eukaryota</taxon>
        <taxon>Metazoa</taxon>
        <taxon>Ecdysozoa</taxon>
        <taxon>Nematoda</taxon>
        <taxon>Enoplea</taxon>
        <taxon>Dorylaimia</taxon>
        <taxon>Mermithida</taxon>
        <taxon>Mermithoidea</taxon>
        <taxon>Mermithidae</taxon>
        <taxon>Romanomermis</taxon>
    </lineage>
</organism>
<dbReference type="AlphaFoldDB" id="A0A915HTS5"/>
<keyword evidence="1" id="KW-1185">Reference proteome</keyword>
<proteinExistence type="predicted"/>
<dbReference type="WBParaSite" id="nRc.2.0.1.t04795-RA">
    <property type="protein sequence ID" value="nRc.2.0.1.t04795-RA"/>
    <property type="gene ID" value="nRc.2.0.1.g04795"/>
</dbReference>
<evidence type="ECO:0000313" key="2">
    <source>
        <dbReference type="WBParaSite" id="nRc.2.0.1.t04795-RA"/>
    </source>
</evidence>
<dbReference type="Proteomes" id="UP000887565">
    <property type="component" value="Unplaced"/>
</dbReference>
<reference evidence="2" key="1">
    <citation type="submission" date="2022-11" db="UniProtKB">
        <authorList>
            <consortium name="WormBaseParasite"/>
        </authorList>
    </citation>
    <scope>IDENTIFICATION</scope>
</reference>
<accession>A0A915HTS5</accession>
<protein>
    <submittedName>
        <fullName evidence="2">Uncharacterized protein</fullName>
    </submittedName>
</protein>
<evidence type="ECO:0000313" key="1">
    <source>
        <dbReference type="Proteomes" id="UP000887565"/>
    </source>
</evidence>
<name>A0A915HTS5_ROMCU</name>